<accession>A0A0F7SQH1</accession>
<sequence length="228" mass="25613">MSDNTPNSNEDLVLLDPEGDIILESSDGLALVVRKVQLQANSAVFVDMLQLALSGNLIGGKPVVKLSDMGSDLKLFLSFIVPSMRRARYLAIEDCNRIIDMADKYDTPIIRDFILTYLRVFTEMDHINVFGLAVVYRDAELARQALFHFRSGSDFSHCKGPSRCINGCSRALPSLDTPHLKSDSLADISKANLERFHAQDIINFARLHEMVLWSDLTWKDVAIDFHLD</sequence>
<evidence type="ECO:0008006" key="2">
    <source>
        <dbReference type="Google" id="ProtNLM"/>
    </source>
</evidence>
<dbReference type="AlphaFoldDB" id="A0A0F7SQH1"/>
<evidence type="ECO:0000313" key="1">
    <source>
        <dbReference type="EMBL" id="CED83651.1"/>
    </source>
</evidence>
<dbReference type="EMBL" id="LN483157">
    <property type="protein sequence ID" value="CED83651.1"/>
    <property type="molecule type" value="Genomic_DNA"/>
</dbReference>
<organism evidence="1">
    <name type="scientific">Phaffia rhodozyma</name>
    <name type="common">Yeast</name>
    <name type="synonym">Xanthophyllomyces dendrorhous</name>
    <dbReference type="NCBI Taxonomy" id="264483"/>
    <lineage>
        <taxon>Eukaryota</taxon>
        <taxon>Fungi</taxon>
        <taxon>Dikarya</taxon>
        <taxon>Basidiomycota</taxon>
        <taxon>Agaricomycotina</taxon>
        <taxon>Tremellomycetes</taxon>
        <taxon>Cystofilobasidiales</taxon>
        <taxon>Mrakiaceae</taxon>
        <taxon>Phaffia</taxon>
    </lineage>
</organism>
<reference evidence="1" key="1">
    <citation type="submission" date="2014-08" db="EMBL/GenBank/DDBJ databases">
        <authorList>
            <person name="Sharma Rahul"/>
            <person name="Thines Marco"/>
        </authorList>
    </citation>
    <scope>NUCLEOTIDE SEQUENCE</scope>
</reference>
<name>A0A0F7SQH1_PHARH</name>
<proteinExistence type="predicted"/>
<protein>
    <recommendedName>
        <fullName evidence="2">BTB domain-containing protein</fullName>
    </recommendedName>
</protein>